<protein>
    <submittedName>
        <fullName evidence="3">Enoyl-CoA hydratase/isomerase family protein</fullName>
    </submittedName>
</protein>
<organism evidence="3 4">
    <name type="scientific">Pseudonocardia oceani</name>
    <dbReference type="NCBI Taxonomy" id="2792013"/>
    <lineage>
        <taxon>Bacteria</taxon>
        <taxon>Bacillati</taxon>
        <taxon>Actinomycetota</taxon>
        <taxon>Actinomycetes</taxon>
        <taxon>Pseudonocardiales</taxon>
        <taxon>Pseudonocardiaceae</taxon>
        <taxon>Pseudonocardia</taxon>
    </lineage>
</organism>
<evidence type="ECO:0000256" key="2">
    <source>
        <dbReference type="RuleBase" id="RU003707"/>
    </source>
</evidence>
<accession>A0ABS6U2C1</accession>
<dbReference type="RefSeq" id="WP_218593275.1">
    <property type="nucleotide sequence ID" value="NZ_JADQDE010000291.1"/>
</dbReference>
<evidence type="ECO:0000313" key="3">
    <source>
        <dbReference type="EMBL" id="MBW0126259.1"/>
    </source>
</evidence>
<keyword evidence="4" id="KW-1185">Reference proteome</keyword>
<evidence type="ECO:0000313" key="4">
    <source>
        <dbReference type="Proteomes" id="UP000694300"/>
    </source>
</evidence>
<dbReference type="Pfam" id="PF00378">
    <property type="entry name" value="ECH_1"/>
    <property type="match status" value="1"/>
</dbReference>
<evidence type="ECO:0000256" key="1">
    <source>
        <dbReference type="ARBA" id="ARBA00005254"/>
    </source>
</evidence>
<dbReference type="PROSITE" id="PS00166">
    <property type="entry name" value="ENOYL_COA_HYDRATASE"/>
    <property type="match status" value="1"/>
</dbReference>
<dbReference type="Proteomes" id="UP000694300">
    <property type="component" value="Unassembled WGS sequence"/>
</dbReference>
<sequence length="263" mass="26959">MTNPPAGTVSVEHDGAVATVALDRPDRLNALDLPTRRALVAALRELAADEGVRAVVLTGTGRAFCVGQDLTARNELAHADETIAATYNPLAQTIAAMPQPVVAAVNGPAVGAGMGLALACDLRLAADSASFSCAFGRVGLVPDTGVSWYLVRELGHARAFDLATSGRPLPAAEALALGLVNEVVPDAALPGRAAEVAARLAAGPAHAFALTKRQFRAAGEVPLESLLAMEARHQGSAAAHPDHLEGLAAVAGKRASRWRERAG</sequence>
<comment type="similarity">
    <text evidence="1 2">Belongs to the enoyl-CoA hydratase/isomerase family.</text>
</comment>
<dbReference type="PANTHER" id="PTHR43802">
    <property type="entry name" value="ENOYL-COA HYDRATASE"/>
    <property type="match status" value="1"/>
</dbReference>
<name>A0ABS6U2C1_9PSEU</name>
<dbReference type="InterPro" id="IPR001753">
    <property type="entry name" value="Enoyl-CoA_hydra/iso"/>
</dbReference>
<gene>
    <name evidence="3" type="ORF">I4I82_00920</name>
</gene>
<dbReference type="EMBL" id="JADQDF010000001">
    <property type="protein sequence ID" value="MBW0126259.1"/>
    <property type="molecule type" value="Genomic_DNA"/>
</dbReference>
<reference evidence="3 4" key="1">
    <citation type="submission" date="2020-11" db="EMBL/GenBank/DDBJ databases">
        <title>Pseudonocardia abyssalis sp. nov. and Pseudonocardia oceani sp. nov., description and phylogenomic analysis of two novel actinomycetes isolated from the deep Southern Ocean.</title>
        <authorList>
            <person name="Parra J."/>
        </authorList>
    </citation>
    <scope>NUCLEOTIDE SEQUENCE [LARGE SCALE GENOMIC DNA]</scope>
    <source>
        <strain evidence="4">KRD185</strain>
    </source>
</reference>
<proteinExistence type="inferred from homology"/>
<dbReference type="CDD" id="cd06558">
    <property type="entry name" value="crotonase-like"/>
    <property type="match status" value="1"/>
</dbReference>
<dbReference type="InterPro" id="IPR018376">
    <property type="entry name" value="Enoyl-CoA_hyd/isom_CS"/>
</dbReference>
<dbReference type="PANTHER" id="PTHR43802:SF1">
    <property type="entry name" value="IP11341P-RELATED"/>
    <property type="match status" value="1"/>
</dbReference>
<comment type="caution">
    <text evidence="3">The sequence shown here is derived from an EMBL/GenBank/DDBJ whole genome shotgun (WGS) entry which is preliminary data.</text>
</comment>